<dbReference type="GO" id="GO:0008235">
    <property type="term" value="F:metalloexopeptidase activity"/>
    <property type="evidence" value="ECO:0007669"/>
    <property type="project" value="InterPro"/>
</dbReference>
<feature type="domain" description="Peptidase M28" evidence="8">
    <location>
        <begin position="292"/>
        <end position="497"/>
    </location>
</feature>
<dbReference type="AlphaFoldDB" id="A0A1G8QA94"/>
<gene>
    <name evidence="9" type="ORF">SAMN04488540_104238</name>
</gene>
<sequence>MFAFQRLTAGLCLLASSMAVFATDSGDFNDTNLHQHIKTLASDQYGGRGPLSPGERLSIDYIAGQFKQLGLEPGYQGQYLQPVPLAQVTADQAMTLTVGEQQFKVGSDFTARTHQMRDHIELKQSELVFVGYGINAPEYQWNDYRGVDVTGKTVVMLVNDPGFATQDPTLFKGNAMTYYGRWTYKYEEAARQGAAAALIIHQTDAAGYAWGVVENSNTGSKYTLVDNQGNAEQLPVMGWLHQEAAKRLFTSAKLDLNALSRQAAQPGFKAVKMNQAASLSFANRSTQATSHNVLASIPGGERPDEVVMIHAHWDHLGTNESDGHIYNGAIDNATGVAGILELARVLKAQHAITPFKRTLMFASFTAEETGMIGAQQFAEHPPIPTKQIVAFLNIDGMNVGDQLSYILRYGDGVSELEAYLQKGAAEQGRTVKPDPRPQAGLLYRSDHFAMAKQGVPGLLFMSLGDNDPDYIPHRYHKPADDYDPRWSLAGMKQDLALMATMAADLANNSDWPKWLEESEFKTRRAQDGR</sequence>
<evidence type="ECO:0000256" key="5">
    <source>
        <dbReference type="ARBA" id="ARBA00022801"/>
    </source>
</evidence>
<dbReference type="Gene3D" id="3.50.30.30">
    <property type="match status" value="1"/>
</dbReference>
<dbReference type="PANTHER" id="PTHR12147">
    <property type="entry name" value="METALLOPEPTIDASE M28 FAMILY MEMBER"/>
    <property type="match status" value="1"/>
</dbReference>
<evidence type="ECO:0000259" key="8">
    <source>
        <dbReference type="Pfam" id="PF04389"/>
    </source>
</evidence>
<evidence type="ECO:0000256" key="1">
    <source>
        <dbReference type="ARBA" id="ARBA00022438"/>
    </source>
</evidence>
<protein>
    <submittedName>
        <fullName evidence="9">Zn-dependent amino-or carboxypeptidase, M28 family</fullName>
    </submittedName>
</protein>
<dbReference type="GO" id="GO:0046872">
    <property type="term" value="F:metal ion binding"/>
    <property type="evidence" value="ECO:0007669"/>
    <property type="project" value="UniProtKB-KW"/>
</dbReference>
<keyword evidence="4 7" id="KW-0732">Signal</keyword>
<dbReference type="InterPro" id="IPR046450">
    <property type="entry name" value="PA_dom_sf"/>
</dbReference>
<keyword evidence="1" id="KW-0031">Aminopeptidase</keyword>
<dbReference type="Gene3D" id="3.40.630.10">
    <property type="entry name" value="Zn peptidases"/>
    <property type="match status" value="2"/>
</dbReference>
<dbReference type="CDD" id="cd04821">
    <property type="entry name" value="PA_M28_1_2"/>
    <property type="match status" value="1"/>
</dbReference>
<dbReference type="GO" id="GO:0006508">
    <property type="term" value="P:proteolysis"/>
    <property type="evidence" value="ECO:0007669"/>
    <property type="project" value="UniProtKB-KW"/>
</dbReference>
<feature type="chain" id="PRO_5011620919" evidence="7">
    <location>
        <begin position="23"/>
        <end position="529"/>
    </location>
</feature>
<evidence type="ECO:0000256" key="3">
    <source>
        <dbReference type="ARBA" id="ARBA00022723"/>
    </source>
</evidence>
<dbReference type="OrthoDB" id="9778250at2"/>
<organism evidence="9 10">
    <name type="scientific">Ferrimonas sediminum</name>
    <dbReference type="NCBI Taxonomy" id="718193"/>
    <lineage>
        <taxon>Bacteria</taxon>
        <taxon>Pseudomonadati</taxon>
        <taxon>Pseudomonadota</taxon>
        <taxon>Gammaproteobacteria</taxon>
        <taxon>Alteromonadales</taxon>
        <taxon>Ferrimonadaceae</taxon>
        <taxon>Ferrimonas</taxon>
    </lineage>
</organism>
<evidence type="ECO:0000256" key="2">
    <source>
        <dbReference type="ARBA" id="ARBA00022670"/>
    </source>
</evidence>
<evidence type="ECO:0000256" key="6">
    <source>
        <dbReference type="ARBA" id="ARBA00022833"/>
    </source>
</evidence>
<evidence type="ECO:0000256" key="7">
    <source>
        <dbReference type="SAM" id="SignalP"/>
    </source>
</evidence>
<accession>A0A1G8QA94</accession>
<keyword evidence="5" id="KW-0378">Hydrolase</keyword>
<reference evidence="10" key="1">
    <citation type="submission" date="2016-10" db="EMBL/GenBank/DDBJ databases">
        <authorList>
            <person name="Varghese N."/>
            <person name="Submissions S."/>
        </authorList>
    </citation>
    <scope>NUCLEOTIDE SEQUENCE [LARGE SCALE GENOMIC DNA]</scope>
    <source>
        <strain evidence="10">DSM 23317</strain>
    </source>
</reference>
<dbReference type="GO" id="GO:0004177">
    <property type="term" value="F:aminopeptidase activity"/>
    <property type="evidence" value="ECO:0007669"/>
    <property type="project" value="UniProtKB-KW"/>
</dbReference>
<dbReference type="GO" id="GO:0004180">
    <property type="term" value="F:carboxypeptidase activity"/>
    <property type="evidence" value="ECO:0007669"/>
    <property type="project" value="UniProtKB-KW"/>
</dbReference>
<name>A0A1G8QA94_9GAMM</name>
<proteinExistence type="predicted"/>
<evidence type="ECO:0000256" key="4">
    <source>
        <dbReference type="ARBA" id="ARBA00022729"/>
    </source>
</evidence>
<dbReference type="SUPFAM" id="SSF53187">
    <property type="entry name" value="Zn-dependent exopeptidases"/>
    <property type="match status" value="1"/>
</dbReference>
<keyword evidence="3" id="KW-0479">Metal-binding</keyword>
<dbReference type="Proteomes" id="UP000199527">
    <property type="component" value="Unassembled WGS sequence"/>
</dbReference>
<feature type="signal peptide" evidence="7">
    <location>
        <begin position="1"/>
        <end position="22"/>
    </location>
</feature>
<evidence type="ECO:0000313" key="10">
    <source>
        <dbReference type="Proteomes" id="UP000199527"/>
    </source>
</evidence>
<dbReference type="PANTHER" id="PTHR12147:SF56">
    <property type="entry name" value="AMINOPEPTIDASE YDR415C-RELATED"/>
    <property type="match status" value="1"/>
</dbReference>
<dbReference type="EMBL" id="FNEM01000004">
    <property type="protein sequence ID" value="SDJ01749.1"/>
    <property type="molecule type" value="Genomic_DNA"/>
</dbReference>
<dbReference type="InterPro" id="IPR007484">
    <property type="entry name" value="Peptidase_M28"/>
</dbReference>
<dbReference type="Pfam" id="PF04389">
    <property type="entry name" value="Peptidase_M28"/>
    <property type="match status" value="1"/>
</dbReference>
<dbReference type="CDD" id="cd05660">
    <property type="entry name" value="M28_like_PA"/>
    <property type="match status" value="1"/>
</dbReference>
<keyword evidence="6" id="KW-0862">Zinc</keyword>
<dbReference type="RefSeq" id="WP_090364104.1">
    <property type="nucleotide sequence ID" value="NZ_FNEM01000004.1"/>
</dbReference>
<dbReference type="SUPFAM" id="SSF52025">
    <property type="entry name" value="PA domain"/>
    <property type="match status" value="1"/>
</dbReference>
<keyword evidence="9" id="KW-0121">Carboxypeptidase</keyword>
<keyword evidence="2" id="KW-0645">Protease</keyword>
<dbReference type="InterPro" id="IPR045175">
    <property type="entry name" value="M28_fam"/>
</dbReference>
<keyword evidence="10" id="KW-1185">Reference proteome</keyword>
<evidence type="ECO:0000313" key="9">
    <source>
        <dbReference type="EMBL" id="SDJ01749.1"/>
    </source>
</evidence>